<organism evidence="2 3">
    <name type="scientific">Marivirga salinarum</name>
    <dbReference type="NCBI Taxonomy" id="3059078"/>
    <lineage>
        <taxon>Bacteria</taxon>
        <taxon>Pseudomonadati</taxon>
        <taxon>Bacteroidota</taxon>
        <taxon>Cytophagia</taxon>
        <taxon>Cytophagales</taxon>
        <taxon>Marivirgaceae</taxon>
        <taxon>Marivirga</taxon>
    </lineage>
</organism>
<reference evidence="2 3" key="1">
    <citation type="submission" date="2023-08" db="EMBL/GenBank/DDBJ databases">
        <title>Comparative genomics and taxonomic characterization of three novel marine species of genus Marivirga.</title>
        <authorList>
            <person name="Muhammad N."/>
            <person name="Kim S.-G."/>
        </authorList>
    </citation>
    <scope>NUCLEOTIDE SEQUENCE [LARGE SCALE GENOMIC DNA]</scope>
    <source>
        <strain evidence="2 3">BDSF4-3</strain>
    </source>
</reference>
<protein>
    <submittedName>
        <fullName evidence="2">DUF4301 family protein</fullName>
    </submittedName>
</protein>
<dbReference type="InterPro" id="IPR029044">
    <property type="entry name" value="Nucleotide-diphossugar_trans"/>
</dbReference>
<sequence length="501" mass="57219">MDDKLKDDIKKAGKSVELVEEQLERFKKGFPYLSVDRPATIGDGIIQLSEKSIDEFIAFFEKQCMDYNMIKFVPASGAASRMFKRLYAFMEEDESQAEQDEFLKTFFNNIHKFAFSEALDKKMMEKSIGLDDALKAKKYHSIVKALLLEEGLNYGNLPKGLLDFHDYKSGIKTPVGEHFTEGENYARGIQGKVRLHFTVSPEHQKLFEEHAEHVRKGFNDFDITFSQQKPETDTIAVNPDNTPFYNDDGSILFRPAGHGALIENLNDLDHDIVFIKNIDNVVPDHLKLKTIHYKKALAGLLMSVQSKLFGYQNQLERNINELELLEIENFARKDLFLVFKDDYAQLDFSEKVGYLQYLLHRPIRICGMVKNTGEPGGGPFWVNEEDGSLNLQIAETSQIDPDDKKAQEALQNATHFNPVDLICGIKDFHGRKYDLLKYRNPETGFITSKSKDGRELKALELPGLWNGAMSDWITLFVEVPLSTFNPVKTVNDLLREEHQAG</sequence>
<evidence type="ECO:0000313" key="3">
    <source>
        <dbReference type="Proteomes" id="UP001230496"/>
    </source>
</evidence>
<proteinExistence type="predicted"/>
<feature type="domain" description="DUF4301" evidence="1">
    <location>
        <begin position="6"/>
        <end position="499"/>
    </location>
</feature>
<dbReference type="Pfam" id="PF14134">
    <property type="entry name" value="DUF4301"/>
    <property type="match status" value="1"/>
</dbReference>
<evidence type="ECO:0000259" key="1">
    <source>
        <dbReference type="Pfam" id="PF14134"/>
    </source>
</evidence>
<dbReference type="InterPro" id="IPR025393">
    <property type="entry name" value="DUF4301"/>
</dbReference>
<dbReference type="AlphaFoldDB" id="A0AA51N995"/>
<evidence type="ECO:0000313" key="2">
    <source>
        <dbReference type="EMBL" id="WMN10640.1"/>
    </source>
</evidence>
<accession>A0AA51N995</accession>
<dbReference type="KEGG" id="msaa:QYS49_35530"/>
<keyword evidence="3" id="KW-1185">Reference proteome</keyword>
<dbReference type="Proteomes" id="UP001230496">
    <property type="component" value="Chromosome"/>
</dbReference>
<dbReference type="SUPFAM" id="SSF53448">
    <property type="entry name" value="Nucleotide-diphospho-sugar transferases"/>
    <property type="match status" value="1"/>
</dbReference>
<name>A0AA51N995_9BACT</name>
<dbReference type="EMBL" id="CP129971">
    <property type="protein sequence ID" value="WMN10640.1"/>
    <property type="molecule type" value="Genomic_DNA"/>
</dbReference>
<dbReference type="RefSeq" id="WP_308346982.1">
    <property type="nucleotide sequence ID" value="NZ_CP129971.1"/>
</dbReference>
<gene>
    <name evidence="2" type="ORF">QYS49_35530</name>
</gene>